<proteinExistence type="predicted"/>
<sequence length="144" mass="15454">MSLSAALIHLFAAPEHFEEWWGYGTFFVGSAVVQGAYAVVLLRGPWGSSFYTVGIAGNLVIVALWLVTRTAGIPFLGPHAWEVEGVGALDLSATAAEVALVVALVALRRGRGLSKEGWFMVFLLVVYAALAFALFGRLTRFGDH</sequence>
<keyword evidence="2" id="KW-0614">Plasmid</keyword>
<dbReference type="AlphaFoldDB" id="A0A6G8Q3K3"/>
<accession>A0A6G8Q3K3</accession>
<dbReference type="KEGG" id="rmar:GBA65_21525"/>
<evidence type="ECO:0000313" key="2">
    <source>
        <dbReference type="EMBL" id="QIN81028.1"/>
    </source>
</evidence>
<keyword evidence="3" id="KW-1185">Reference proteome</keyword>
<name>A0A6G8Q3K3_9ACTN</name>
<geneLocation type="plasmid" evidence="2 3">
    <name>unnamed1</name>
</geneLocation>
<reference evidence="2 3" key="1">
    <citation type="submission" date="2019-10" db="EMBL/GenBank/DDBJ databases">
        <title>Rubrobacter sp nov SCSIO 52915 isolated from a deep-sea sediment in the South China Sea.</title>
        <authorList>
            <person name="Chen R.W."/>
        </authorList>
    </citation>
    <scope>NUCLEOTIDE SEQUENCE [LARGE SCALE GENOMIC DNA]</scope>
    <source>
        <strain evidence="2 3">SCSIO 52915</strain>
        <plasmid evidence="2 3">unnamed1</plasmid>
    </source>
</reference>
<evidence type="ECO:0000313" key="3">
    <source>
        <dbReference type="Proteomes" id="UP000502706"/>
    </source>
</evidence>
<protein>
    <submittedName>
        <fullName evidence="2">Uncharacterized protein</fullName>
    </submittedName>
</protein>
<gene>
    <name evidence="2" type="ORF">GBA65_21525</name>
</gene>
<organism evidence="2 3">
    <name type="scientific">Rubrobacter marinus</name>
    <dbReference type="NCBI Taxonomy" id="2653852"/>
    <lineage>
        <taxon>Bacteria</taxon>
        <taxon>Bacillati</taxon>
        <taxon>Actinomycetota</taxon>
        <taxon>Rubrobacteria</taxon>
        <taxon>Rubrobacterales</taxon>
        <taxon>Rubrobacteraceae</taxon>
        <taxon>Rubrobacter</taxon>
    </lineage>
</organism>
<keyword evidence="1" id="KW-1133">Transmembrane helix</keyword>
<dbReference type="Proteomes" id="UP000502706">
    <property type="component" value="Plasmid unnamed1"/>
</dbReference>
<keyword evidence="1" id="KW-0812">Transmembrane</keyword>
<dbReference type="EMBL" id="CP045122">
    <property type="protein sequence ID" value="QIN81028.1"/>
    <property type="molecule type" value="Genomic_DNA"/>
</dbReference>
<dbReference type="RefSeq" id="WP_166398741.1">
    <property type="nucleotide sequence ID" value="NZ_CP045122.1"/>
</dbReference>
<keyword evidence="1" id="KW-0472">Membrane</keyword>
<feature type="transmembrane region" description="Helical" evidence="1">
    <location>
        <begin position="20"/>
        <end position="42"/>
    </location>
</feature>
<feature type="transmembrane region" description="Helical" evidence="1">
    <location>
        <begin position="119"/>
        <end position="138"/>
    </location>
</feature>
<evidence type="ECO:0000256" key="1">
    <source>
        <dbReference type="SAM" id="Phobius"/>
    </source>
</evidence>
<feature type="transmembrane region" description="Helical" evidence="1">
    <location>
        <begin position="87"/>
        <end position="107"/>
    </location>
</feature>
<feature type="transmembrane region" description="Helical" evidence="1">
    <location>
        <begin position="49"/>
        <end position="67"/>
    </location>
</feature>